<evidence type="ECO:0000313" key="4">
    <source>
        <dbReference type="EMBL" id="MYM97632.1"/>
    </source>
</evidence>
<feature type="region of interest" description="Disordered" evidence="2">
    <location>
        <begin position="1"/>
        <end position="22"/>
    </location>
</feature>
<sequence length="171" mass="18909">MSKHAHALAHTHAHKHRSKHQPAHVAHFIGLHIRDARIISARTGIPTEVILAQSALESNWGRSVKENAYFGIKGKSTTGHSTTFATHEVTLSGKRISEVDEFRAYANYAEAAADYASLIQRKYPTALAHRTDPAEFAEAIARRGYASDPQYAAKLKSIIRVHIAPLLKSRN</sequence>
<evidence type="ECO:0000313" key="5">
    <source>
        <dbReference type="Proteomes" id="UP000447355"/>
    </source>
</evidence>
<evidence type="ECO:0000256" key="2">
    <source>
        <dbReference type="SAM" id="MobiDB-lite"/>
    </source>
</evidence>
<dbReference type="PANTHER" id="PTHR33308:SF9">
    <property type="entry name" value="PEPTIDOGLYCAN HYDROLASE FLGJ"/>
    <property type="match status" value="1"/>
</dbReference>
<dbReference type="GO" id="GO:0004040">
    <property type="term" value="F:amidase activity"/>
    <property type="evidence" value="ECO:0007669"/>
    <property type="project" value="InterPro"/>
</dbReference>
<gene>
    <name evidence="4" type="ORF">GTP90_27660</name>
</gene>
<dbReference type="InterPro" id="IPR051056">
    <property type="entry name" value="Glycosyl_Hydrolase_73"/>
</dbReference>
<dbReference type="PANTHER" id="PTHR33308">
    <property type="entry name" value="PEPTIDOGLYCAN HYDROLASE FLGJ"/>
    <property type="match status" value="1"/>
</dbReference>
<dbReference type="EMBL" id="WWCX01000081">
    <property type="protein sequence ID" value="MYM97632.1"/>
    <property type="molecule type" value="Genomic_DNA"/>
</dbReference>
<accession>A0A845GWC7</accession>
<dbReference type="Pfam" id="PF01832">
    <property type="entry name" value="Glucosaminidase"/>
    <property type="match status" value="1"/>
</dbReference>
<proteinExistence type="predicted"/>
<dbReference type="SMART" id="SM00047">
    <property type="entry name" value="LYZ2"/>
    <property type="match status" value="1"/>
</dbReference>
<dbReference type="RefSeq" id="WP_161086523.1">
    <property type="nucleotide sequence ID" value="NZ_WWCX01000081.1"/>
</dbReference>
<comment type="caution">
    <text evidence="4">The sequence shown here is derived from an EMBL/GenBank/DDBJ whole genome shotgun (WGS) entry which is preliminary data.</text>
</comment>
<protein>
    <recommendedName>
        <fullName evidence="3">Mannosyl-glycoprotein endo-beta-N-acetylglucosamidase-like domain-containing protein</fullName>
    </recommendedName>
</protein>
<dbReference type="AlphaFoldDB" id="A0A845GWC7"/>
<feature type="domain" description="Mannosyl-glycoprotein endo-beta-N-acetylglucosamidase-like" evidence="3">
    <location>
        <begin position="15"/>
        <end position="171"/>
    </location>
</feature>
<evidence type="ECO:0000256" key="1">
    <source>
        <dbReference type="ARBA" id="ARBA00022801"/>
    </source>
</evidence>
<organism evidence="4 5">
    <name type="scientific">Duganella vulcania</name>
    <dbReference type="NCBI Taxonomy" id="2692166"/>
    <lineage>
        <taxon>Bacteria</taxon>
        <taxon>Pseudomonadati</taxon>
        <taxon>Pseudomonadota</taxon>
        <taxon>Betaproteobacteria</taxon>
        <taxon>Burkholderiales</taxon>
        <taxon>Oxalobacteraceae</taxon>
        <taxon>Telluria group</taxon>
        <taxon>Duganella</taxon>
    </lineage>
</organism>
<dbReference type="PRINTS" id="PR01002">
    <property type="entry name" value="FLGFLGJ"/>
</dbReference>
<dbReference type="Proteomes" id="UP000447355">
    <property type="component" value="Unassembled WGS sequence"/>
</dbReference>
<dbReference type="Gene3D" id="1.10.530.10">
    <property type="match status" value="1"/>
</dbReference>
<evidence type="ECO:0000259" key="3">
    <source>
        <dbReference type="SMART" id="SM00047"/>
    </source>
</evidence>
<reference evidence="4" key="1">
    <citation type="submission" date="2019-12" db="EMBL/GenBank/DDBJ databases">
        <title>Novel species isolated from a subtropical stream in China.</title>
        <authorList>
            <person name="Lu H."/>
        </authorList>
    </citation>
    <scope>NUCLEOTIDE SEQUENCE [LARGE SCALE GENOMIC DNA]</scope>
    <source>
        <strain evidence="4">FT81W</strain>
    </source>
</reference>
<name>A0A845GWC7_9BURK</name>
<dbReference type="InterPro" id="IPR002901">
    <property type="entry name" value="MGlyc_endo_b_GlcNAc-like_dom"/>
</dbReference>
<keyword evidence="1" id="KW-0378">Hydrolase</keyword>